<protein>
    <submittedName>
        <fullName evidence="1">Uncharacterized protein</fullName>
    </submittedName>
</protein>
<dbReference type="AlphaFoldDB" id="A0A552FLC0"/>
<gene>
    <name evidence="1" type="ORF">EWV57_16365</name>
</gene>
<evidence type="ECO:0000313" key="2">
    <source>
        <dbReference type="Proteomes" id="UP000316958"/>
    </source>
</evidence>
<accession>A0A552FLC0</accession>
<comment type="caution">
    <text evidence="1">The sequence shown here is derived from an EMBL/GenBank/DDBJ whole genome shotgun (WGS) entry which is preliminary data.</text>
</comment>
<dbReference type="EMBL" id="SFBE01000270">
    <property type="protein sequence ID" value="TRU47518.1"/>
    <property type="molecule type" value="Genomic_DNA"/>
</dbReference>
<organism evidence="1 2">
    <name type="scientific">Microcystis aeruginosa Ma_QC_Ch_20071001_S25D</name>
    <dbReference type="NCBI Taxonomy" id="2486250"/>
    <lineage>
        <taxon>Bacteria</taxon>
        <taxon>Bacillati</taxon>
        <taxon>Cyanobacteriota</taxon>
        <taxon>Cyanophyceae</taxon>
        <taxon>Oscillatoriophycideae</taxon>
        <taxon>Chroococcales</taxon>
        <taxon>Microcystaceae</taxon>
        <taxon>Microcystis</taxon>
    </lineage>
</organism>
<evidence type="ECO:0000313" key="1">
    <source>
        <dbReference type="EMBL" id="TRU47518.1"/>
    </source>
</evidence>
<reference evidence="1 2" key="1">
    <citation type="submission" date="2019-01" db="EMBL/GenBank/DDBJ databases">
        <title>Coherence of Microcystis species and biogeography revealed through population genomics.</title>
        <authorList>
            <person name="Perez-Carrascal O.M."/>
            <person name="Terrat Y."/>
            <person name="Giani A."/>
            <person name="Fortin N."/>
            <person name="Tromas N."/>
            <person name="Shapiro B.J."/>
        </authorList>
    </citation>
    <scope>NUCLEOTIDE SEQUENCE [LARGE SCALE GENOMIC DNA]</scope>
    <source>
        <strain evidence="1">Ma_QC_Ch_20071001_S25D</strain>
    </source>
</reference>
<sequence>MNGHDRNSDFSNLIYSYFNTSISFWKKAILSVIVVLPVSGNQLGPTEETKENGNFADLGLAFAISELYSASLASEEILKR</sequence>
<name>A0A552FLC0_MICAE</name>
<dbReference type="Proteomes" id="UP000316958">
    <property type="component" value="Unassembled WGS sequence"/>
</dbReference>
<proteinExistence type="predicted"/>